<dbReference type="EMBL" id="CAEZSZ010000053">
    <property type="protein sequence ID" value="CAB4555258.1"/>
    <property type="molecule type" value="Genomic_DNA"/>
</dbReference>
<reference evidence="2" key="1">
    <citation type="submission" date="2020-05" db="EMBL/GenBank/DDBJ databases">
        <authorList>
            <person name="Chiriac C."/>
            <person name="Salcher M."/>
            <person name="Ghai R."/>
            <person name="Kavagutti S V."/>
        </authorList>
    </citation>
    <scope>NUCLEOTIDE SEQUENCE</scope>
</reference>
<keyword evidence="1" id="KW-0472">Membrane</keyword>
<evidence type="ECO:0000256" key="1">
    <source>
        <dbReference type="SAM" id="Phobius"/>
    </source>
</evidence>
<gene>
    <name evidence="2" type="ORF">UFOPK1561_00559</name>
    <name evidence="3" type="ORF">UFOPK2165_00013</name>
</gene>
<feature type="transmembrane region" description="Helical" evidence="1">
    <location>
        <begin position="15"/>
        <end position="42"/>
    </location>
</feature>
<protein>
    <submittedName>
        <fullName evidence="2">Unannotated protein</fullName>
    </submittedName>
</protein>
<accession>A0A6J6D006</accession>
<dbReference type="AlphaFoldDB" id="A0A6J6D006"/>
<keyword evidence="1" id="KW-1133">Transmembrane helix</keyword>
<organism evidence="2">
    <name type="scientific">freshwater metagenome</name>
    <dbReference type="NCBI Taxonomy" id="449393"/>
    <lineage>
        <taxon>unclassified sequences</taxon>
        <taxon>metagenomes</taxon>
        <taxon>ecological metagenomes</taxon>
    </lineage>
</organism>
<evidence type="ECO:0000313" key="2">
    <source>
        <dbReference type="EMBL" id="CAB4555258.1"/>
    </source>
</evidence>
<sequence>MQPSKPENGSAAVDFILTAIPLTLVFVSVISICASSYILGLIRDTAVEGARFAAHADQSSATGCLRARSLMNQILANSLNPQISCSLVQINSKNFEAVRIEVPLPLAGTLIKTNVLEAEGWAPREEQ</sequence>
<proteinExistence type="predicted"/>
<keyword evidence="1" id="KW-0812">Transmembrane</keyword>
<name>A0A6J6D006_9ZZZZ</name>
<dbReference type="EMBL" id="CAEZWA010000001">
    <property type="protein sequence ID" value="CAB4636914.1"/>
    <property type="molecule type" value="Genomic_DNA"/>
</dbReference>
<evidence type="ECO:0000313" key="3">
    <source>
        <dbReference type="EMBL" id="CAB4636914.1"/>
    </source>
</evidence>